<dbReference type="AlphaFoldDB" id="A0A067BPY3"/>
<dbReference type="Pfam" id="PF12796">
    <property type="entry name" value="Ank_2"/>
    <property type="match status" value="1"/>
</dbReference>
<dbReference type="EMBL" id="KK583316">
    <property type="protein sequence ID" value="KDO20313.1"/>
    <property type="molecule type" value="Genomic_DNA"/>
</dbReference>
<dbReference type="PANTHER" id="PTHR46586:SF3">
    <property type="entry name" value="ANKYRIN REPEAT-CONTAINING PROTEIN"/>
    <property type="match status" value="1"/>
</dbReference>
<feature type="region of interest" description="Disordered" evidence="1">
    <location>
        <begin position="1"/>
        <end position="29"/>
    </location>
</feature>
<dbReference type="OrthoDB" id="70387at2759"/>
<dbReference type="Gene3D" id="1.25.40.20">
    <property type="entry name" value="Ankyrin repeat-containing domain"/>
    <property type="match status" value="2"/>
</dbReference>
<dbReference type="SUPFAM" id="SSF48403">
    <property type="entry name" value="Ankyrin repeat"/>
    <property type="match status" value="1"/>
</dbReference>
<evidence type="ECO:0000256" key="1">
    <source>
        <dbReference type="SAM" id="MobiDB-lite"/>
    </source>
</evidence>
<dbReference type="KEGG" id="spar:SPRG_14448"/>
<proteinExistence type="predicted"/>
<keyword evidence="3" id="KW-1185">Reference proteome</keyword>
<dbReference type="RefSeq" id="XP_012208982.1">
    <property type="nucleotide sequence ID" value="XM_012353592.1"/>
</dbReference>
<dbReference type="OMA" id="MTASFRC"/>
<evidence type="ECO:0000313" key="2">
    <source>
        <dbReference type="EMBL" id="KDO20313.1"/>
    </source>
</evidence>
<protein>
    <submittedName>
        <fullName evidence="2">Uncharacterized protein</fullName>
    </submittedName>
</protein>
<dbReference type="GeneID" id="24136253"/>
<dbReference type="InterPro" id="IPR036770">
    <property type="entry name" value="Ankyrin_rpt-contain_sf"/>
</dbReference>
<accession>A0A067BPY3</accession>
<name>A0A067BPY3_SAPPC</name>
<reference evidence="2 3" key="1">
    <citation type="journal article" date="2013" name="PLoS Genet.">
        <title>Distinctive expansion of potential virulence genes in the genome of the oomycete fish pathogen Saprolegnia parasitica.</title>
        <authorList>
            <person name="Jiang R.H."/>
            <person name="de Bruijn I."/>
            <person name="Haas B.J."/>
            <person name="Belmonte R."/>
            <person name="Lobach L."/>
            <person name="Christie J."/>
            <person name="van den Ackerveken G."/>
            <person name="Bottin A."/>
            <person name="Bulone V."/>
            <person name="Diaz-Moreno S.M."/>
            <person name="Dumas B."/>
            <person name="Fan L."/>
            <person name="Gaulin E."/>
            <person name="Govers F."/>
            <person name="Grenville-Briggs L.J."/>
            <person name="Horner N.R."/>
            <person name="Levin J.Z."/>
            <person name="Mammella M."/>
            <person name="Meijer H.J."/>
            <person name="Morris P."/>
            <person name="Nusbaum C."/>
            <person name="Oome S."/>
            <person name="Phillips A.J."/>
            <person name="van Rooyen D."/>
            <person name="Rzeszutek E."/>
            <person name="Saraiva M."/>
            <person name="Secombes C.J."/>
            <person name="Seidl M.F."/>
            <person name="Snel B."/>
            <person name="Stassen J.H."/>
            <person name="Sykes S."/>
            <person name="Tripathy S."/>
            <person name="van den Berg H."/>
            <person name="Vega-Arreguin J.C."/>
            <person name="Wawra S."/>
            <person name="Young S.K."/>
            <person name="Zeng Q."/>
            <person name="Dieguez-Uribeondo J."/>
            <person name="Russ C."/>
            <person name="Tyler B.M."/>
            <person name="van West P."/>
        </authorList>
    </citation>
    <scope>NUCLEOTIDE SEQUENCE [LARGE SCALE GENOMIC DNA]</scope>
    <source>
        <strain evidence="2 3">CBS 223.65</strain>
    </source>
</reference>
<gene>
    <name evidence="2" type="ORF">SPRG_14448</name>
</gene>
<sequence length="353" mass="39051">MAGFDRKIATAETSSDPQTEIRRRMHNSKRPRVEMTASFRCLVDANLVSAMTSFQCGLYDDLRPRFAKWRASTAPPQDLSCRDLCVRDGSDRRIVLHEAIARGELDVVKRLEACQLDLFSPSAMDCAARTGQLAIVEFLHTAGYACTAAAMDQAATHGHLPVVAYLHTHRHEGCTAQAMVGAAENGHLRVIEYLHEHRDEGCTVRAMDYAARNGHMDVVRFLHTHRGEGCSAIALDFAAAHGHLAIVEFLHRERNEGCSTYAMDGAARNGHLAVVHFLHTHRHEGCSRKAAVQASRMGHSTIAAFLKANYSVDALPSAPRKLRGKMHKRPLVRLLRLLVCPGACEQQLRDLVP</sequence>
<dbReference type="Proteomes" id="UP000030745">
    <property type="component" value="Unassembled WGS sequence"/>
</dbReference>
<dbReference type="VEuPathDB" id="FungiDB:SPRG_14448"/>
<organism evidence="2 3">
    <name type="scientific">Saprolegnia parasitica (strain CBS 223.65)</name>
    <dbReference type="NCBI Taxonomy" id="695850"/>
    <lineage>
        <taxon>Eukaryota</taxon>
        <taxon>Sar</taxon>
        <taxon>Stramenopiles</taxon>
        <taxon>Oomycota</taxon>
        <taxon>Saprolegniomycetes</taxon>
        <taxon>Saprolegniales</taxon>
        <taxon>Saprolegniaceae</taxon>
        <taxon>Saprolegnia</taxon>
    </lineage>
</organism>
<dbReference type="InterPro" id="IPR002110">
    <property type="entry name" value="Ankyrin_rpt"/>
</dbReference>
<dbReference type="InterPro" id="IPR052050">
    <property type="entry name" value="SecEffector_AnkRepeat"/>
</dbReference>
<dbReference type="PANTHER" id="PTHR46586">
    <property type="entry name" value="ANKYRIN REPEAT-CONTAINING PROTEIN"/>
    <property type="match status" value="1"/>
</dbReference>
<evidence type="ECO:0000313" key="3">
    <source>
        <dbReference type="Proteomes" id="UP000030745"/>
    </source>
</evidence>